<dbReference type="EMBL" id="CP044205">
    <property type="protein sequence ID" value="QFY44555.1"/>
    <property type="molecule type" value="Genomic_DNA"/>
</dbReference>
<dbReference type="InterPro" id="IPR006667">
    <property type="entry name" value="SLC41_membr_dom"/>
</dbReference>
<dbReference type="PANTHER" id="PTHR43773:SF1">
    <property type="entry name" value="MAGNESIUM TRANSPORTER MGTE"/>
    <property type="match status" value="1"/>
</dbReference>
<keyword evidence="9" id="KW-0479">Metal-binding</keyword>
<dbReference type="SMART" id="SM00116">
    <property type="entry name" value="CBS"/>
    <property type="match status" value="2"/>
</dbReference>
<gene>
    <name evidence="11" type="primary">mgtE</name>
    <name evidence="11" type="ORF">F6R98_19580</name>
</gene>
<accession>A0A5Q0BKV3</accession>
<dbReference type="InterPro" id="IPR038076">
    <property type="entry name" value="MgtE_N_sf"/>
</dbReference>
<dbReference type="Pfam" id="PF01769">
    <property type="entry name" value="MgtE"/>
    <property type="match status" value="1"/>
</dbReference>
<keyword evidence="7 9" id="KW-0472">Membrane</keyword>
<dbReference type="InterPro" id="IPR036739">
    <property type="entry name" value="SLC41_membr_dom_sf"/>
</dbReference>
<reference evidence="11 12" key="1">
    <citation type="submission" date="2019-09" db="EMBL/GenBank/DDBJ databases">
        <title>Ecophysiology of the spiral-shaped methanotroph Methylospira mobilis as revealed by the complete genome sequence.</title>
        <authorList>
            <person name="Oshkin I.Y."/>
            <person name="Dedysh S.N."/>
            <person name="Miroshnikov K."/>
            <person name="Danilova O.V."/>
            <person name="Hakobyan A."/>
            <person name="Liesack W."/>
        </authorList>
    </citation>
    <scope>NUCLEOTIDE SEQUENCE [LARGE SCALE GENOMIC DNA]</scope>
    <source>
        <strain evidence="11 12">Shm1</strain>
    </source>
</reference>
<dbReference type="NCBIfam" id="TIGR00400">
    <property type="entry name" value="mgtE"/>
    <property type="match status" value="1"/>
</dbReference>
<dbReference type="SMART" id="SM00924">
    <property type="entry name" value="MgtE_N"/>
    <property type="match status" value="1"/>
</dbReference>
<keyword evidence="4 9" id="KW-0812">Transmembrane</keyword>
<dbReference type="InterPro" id="IPR000644">
    <property type="entry name" value="CBS_dom"/>
</dbReference>
<comment type="subcellular location">
    <subcellularLocation>
        <location evidence="9">Cell membrane</location>
        <topology evidence="9">Multi-pass membrane protein</topology>
    </subcellularLocation>
    <subcellularLocation>
        <location evidence="1">Membrane</location>
        <topology evidence="1">Multi-pass membrane protein</topology>
    </subcellularLocation>
</comment>
<dbReference type="GO" id="GO:0015095">
    <property type="term" value="F:magnesium ion transmembrane transporter activity"/>
    <property type="evidence" value="ECO:0007669"/>
    <property type="project" value="UniProtKB-UniRule"/>
</dbReference>
<dbReference type="InterPro" id="IPR006668">
    <property type="entry name" value="Mg_transptr_MgtE_intracell_dom"/>
</dbReference>
<comment type="function">
    <text evidence="9">Acts as a magnesium transporter.</text>
</comment>
<dbReference type="Gene3D" id="3.10.580.10">
    <property type="entry name" value="CBS-domain"/>
    <property type="match status" value="1"/>
</dbReference>
<dbReference type="RefSeq" id="WP_153250518.1">
    <property type="nucleotide sequence ID" value="NZ_CP044205.1"/>
</dbReference>
<keyword evidence="12" id="KW-1185">Reference proteome</keyword>
<evidence type="ECO:0000259" key="10">
    <source>
        <dbReference type="PROSITE" id="PS51371"/>
    </source>
</evidence>
<dbReference type="SUPFAM" id="SSF161093">
    <property type="entry name" value="MgtE membrane domain-like"/>
    <property type="match status" value="1"/>
</dbReference>
<sequence>MANSHHTPTEDILKQHLADVVALLEKQKLEETVVRQQEKPRNSPLIESLLLQRHRAALKAKLDQLHAADIAYILEALPLEKRLAVWNMVKSEADGQVLLDVSDAVRETLISDMDTDELLSATEQLETDEIAYLAHDLPEEVMHELLESLNDQSRARLESLLSHEENSVAALMDFNMVTIRDDITLGVVLRYLRRRGNLPEHTDKLFVVDHQNILQGALSLKRLLVNQPDLLVSEIMSRDVISFHLADDASDAARAFERYDLLTAPVVDEQGRLQGRVKVDAILDHIRQQSSDEMLNQAGLLEEEDLFSSVWKSLRNRSFWLGINLITAFVSTRVIGLFEGTIEHIVALASLMPIVAGIGGNTGTQTSTLIIRSLALDLITPSNIRKLILKELGVAAFNGLLWGSLVGAVAFGIYQDKELGMVMAAAMFCNLMVAALMGLSIPLIRNHLNLDPAIGTSVLLTAITDSMGFFIFLALATWFLM</sequence>
<evidence type="ECO:0000256" key="8">
    <source>
        <dbReference type="PROSITE-ProRule" id="PRU00703"/>
    </source>
</evidence>
<dbReference type="OrthoDB" id="9790355at2"/>
<evidence type="ECO:0000256" key="2">
    <source>
        <dbReference type="ARBA" id="ARBA00009749"/>
    </source>
</evidence>
<evidence type="ECO:0000256" key="4">
    <source>
        <dbReference type="ARBA" id="ARBA00022692"/>
    </source>
</evidence>
<dbReference type="Pfam" id="PF03448">
    <property type="entry name" value="MgtE_N"/>
    <property type="match status" value="1"/>
</dbReference>
<keyword evidence="9" id="KW-1003">Cell membrane</keyword>
<evidence type="ECO:0000256" key="6">
    <source>
        <dbReference type="ARBA" id="ARBA00022989"/>
    </source>
</evidence>
<dbReference type="Pfam" id="PF00571">
    <property type="entry name" value="CBS"/>
    <property type="match status" value="2"/>
</dbReference>
<comment type="similarity">
    <text evidence="2 9">Belongs to the SLC41A transporter family.</text>
</comment>
<dbReference type="CDD" id="cd04606">
    <property type="entry name" value="CBS_pair_Mg_transporter"/>
    <property type="match status" value="1"/>
</dbReference>
<feature type="transmembrane region" description="Helical" evidence="9">
    <location>
        <begin position="420"/>
        <end position="444"/>
    </location>
</feature>
<proteinExistence type="inferred from homology"/>
<dbReference type="InParanoid" id="A0A5Q0BKV3"/>
<dbReference type="Proteomes" id="UP000325755">
    <property type="component" value="Chromosome"/>
</dbReference>
<evidence type="ECO:0000256" key="5">
    <source>
        <dbReference type="ARBA" id="ARBA00022842"/>
    </source>
</evidence>
<evidence type="ECO:0000313" key="11">
    <source>
        <dbReference type="EMBL" id="QFY44555.1"/>
    </source>
</evidence>
<dbReference type="InterPro" id="IPR006669">
    <property type="entry name" value="MgtE_transporter"/>
</dbReference>
<dbReference type="SUPFAM" id="SSF158791">
    <property type="entry name" value="MgtE N-terminal domain-like"/>
    <property type="match status" value="1"/>
</dbReference>
<dbReference type="SUPFAM" id="SSF54631">
    <property type="entry name" value="CBS-domain pair"/>
    <property type="match status" value="1"/>
</dbReference>
<dbReference type="KEGG" id="mmob:F6R98_19580"/>
<keyword evidence="6 9" id="KW-1133">Transmembrane helix</keyword>
<dbReference type="Gene3D" id="1.10.357.20">
    <property type="entry name" value="SLC41 divalent cation transporters, integral membrane domain"/>
    <property type="match status" value="1"/>
</dbReference>
<dbReference type="InterPro" id="IPR046342">
    <property type="entry name" value="CBS_dom_sf"/>
</dbReference>
<keyword evidence="5 9" id="KW-0460">Magnesium</keyword>
<dbReference type="AlphaFoldDB" id="A0A5Q0BKV3"/>
<evidence type="ECO:0000256" key="9">
    <source>
        <dbReference type="RuleBase" id="RU362011"/>
    </source>
</evidence>
<dbReference type="PROSITE" id="PS51371">
    <property type="entry name" value="CBS"/>
    <property type="match status" value="1"/>
</dbReference>
<feature type="transmembrane region" description="Helical" evidence="9">
    <location>
        <begin position="392"/>
        <end position="414"/>
    </location>
</feature>
<comment type="caution">
    <text evidence="9">Lacks conserved residue(s) required for the propagation of feature annotation.</text>
</comment>
<dbReference type="GO" id="GO:0046872">
    <property type="term" value="F:metal ion binding"/>
    <property type="evidence" value="ECO:0007669"/>
    <property type="project" value="UniProtKB-KW"/>
</dbReference>
<organism evidence="11 12">
    <name type="scientific">Candidatus Methylospira mobilis</name>
    <dbReference type="NCBI Taxonomy" id="1808979"/>
    <lineage>
        <taxon>Bacteria</taxon>
        <taxon>Pseudomonadati</taxon>
        <taxon>Pseudomonadota</taxon>
        <taxon>Gammaproteobacteria</taxon>
        <taxon>Methylococcales</taxon>
        <taxon>Methylococcaceae</taxon>
        <taxon>Candidatus Methylospira</taxon>
    </lineage>
</organism>
<keyword evidence="8" id="KW-0129">CBS domain</keyword>
<feature type="domain" description="CBS" evidence="10">
    <location>
        <begin position="236"/>
        <end position="293"/>
    </location>
</feature>
<dbReference type="GO" id="GO:0005886">
    <property type="term" value="C:plasma membrane"/>
    <property type="evidence" value="ECO:0007669"/>
    <property type="project" value="UniProtKB-SubCell"/>
</dbReference>
<dbReference type="Gene3D" id="1.25.60.10">
    <property type="entry name" value="MgtE N-terminal domain-like"/>
    <property type="match status" value="1"/>
</dbReference>
<evidence type="ECO:0000256" key="1">
    <source>
        <dbReference type="ARBA" id="ARBA00004141"/>
    </source>
</evidence>
<dbReference type="PANTHER" id="PTHR43773">
    <property type="entry name" value="MAGNESIUM TRANSPORTER MGTE"/>
    <property type="match status" value="1"/>
</dbReference>
<feature type="transmembrane region" description="Helical" evidence="9">
    <location>
        <begin position="456"/>
        <end position="480"/>
    </location>
</feature>
<protein>
    <recommendedName>
        <fullName evidence="9">Magnesium transporter MgtE</fullName>
    </recommendedName>
</protein>
<evidence type="ECO:0000313" key="12">
    <source>
        <dbReference type="Proteomes" id="UP000325755"/>
    </source>
</evidence>
<comment type="subunit">
    <text evidence="9">Homodimer.</text>
</comment>
<keyword evidence="3 9" id="KW-0813">Transport</keyword>
<evidence type="ECO:0000256" key="3">
    <source>
        <dbReference type="ARBA" id="ARBA00022448"/>
    </source>
</evidence>
<name>A0A5Q0BKV3_9GAMM</name>
<evidence type="ECO:0000256" key="7">
    <source>
        <dbReference type="ARBA" id="ARBA00023136"/>
    </source>
</evidence>